<feature type="compositionally biased region" description="Basic and acidic residues" evidence="3">
    <location>
        <begin position="692"/>
        <end position="701"/>
    </location>
</feature>
<dbReference type="InterPro" id="IPR016032">
    <property type="entry name" value="Sig_transdc_resp-reg_C-effctor"/>
</dbReference>
<keyword evidence="2" id="KW-0238">DNA-binding</keyword>
<dbReference type="InterPro" id="IPR036388">
    <property type="entry name" value="WH-like_DNA-bd_sf"/>
</dbReference>
<dbReference type="AlphaFoldDB" id="A0A2N3WF29"/>
<evidence type="ECO:0000259" key="5">
    <source>
        <dbReference type="SMART" id="SM00862"/>
    </source>
</evidence>
<feature type="region of interest" description="Disordered" evidence="3">
    <location>
        <begin position="379"/>
        <end position="451"/>
    </location>
</feature>
<feature type="transmembrane region" description="Helical" evidence="4">
    <location>
        <begin position="21"/>
        <end position="46"/>
    </location>
</feature>
<dbReference type="CDD" id="cd00118">
    <property type="entry name" value="LysM"/>
    <property type="match status" value="1"/>
</dbReference>
<feature type="compositionally biased region" description="Polar residues" evidence="3">
    <location>
        <begin position="167"/>
        <end position="176"/>
    </location>
</feature>
<evidence type="ECO:0000313" key="9">
    <source>
        <dbReference type="Proteomes" id="UP000233750"/>
    </source>
</evidence>
<evidence type="ECO:0000313" key="10">
    <source>
        <dbReference type="Proteomes" id="UP000550260"/>
    </source>
</evidence>
<dbReference type="SUPFAM" id="SSF46894">
    <property type="entry name" value="C-terminal effector domain of the bipartite response regulators"/>
    <property type="match status" value="1"/>
</dbReference>
<dbReference type="EMBL" id="JACJHR010000105">
    <property type="protein sequence ID" value="MBB2505449.1"/>
    <property type="molecule type" value="Genomic_DNA"/>
</dbReference>
<dbReference type="Gene3D" id="1.25.40.10">
    <property type="entry name" value="Tetratricopeptide repeat domain"/>
    <property type="match status" value="1"/>
</dbReference>
<evidence type="ECO:0000256" key="4">
    <source>
        <dbReference type="SAM" id="Phobius"/>
    </source>
</evidence>
<reference evidence="7 10" key="2">
    <citation type="submission" date="2020-08" db="EMBL/GenBank/DDBJ databases">
        <title>Amycolatopsis echigonensis JCM 21831.</title>
        <authorList>
            <person name="Tedsree N."/>
            <person name="Kuncharoen N."/>
            <person name="Likhitwitayawuid K."/>
            <person name="Tanasupawat S."/>
        </authorList>
    </citation>
    <scope>NUCLEOTIDE SEQUENCE [LARGE SCALE GENOMIC DNA]</scope>
    <source>
        <strain evidence="7 10">JCM 21831</strain>
    </source>
</reference>
<dbReference type="Proteomes" id="UP000233750">
    <property type="component" value="Unassembled WGS sequence"/>
</dbReference>
<organism evidence="8 9">
    <name type="scientific">Amycolatopsis echigonensis</name>
    <dbReference type="NCBI Taxonomy" id="2576905"/>
    <lineage>
        <taxon>Bacteria</taxon>
        <taxon>Bacillati</taxon>
        <taxon>Actinomycetota</taxon>
        <taxon>Actinomycetes</taxon>
        <taxon>Pseudonocardiales</taxon>
        <taxon>Pseudonocardiaceae</taxon>
        <taxon>Amycolatopsis</taxon>
    </lineage>
</organism>
<keyword evidence="4" id="KW-1133">Transmembrane helix</keyword>
<name>A0A2N3WF29_9PSEU</name>
<proteinExistence type="inferred from homology"/>
<feature type="domain" description="Bacterial transcriptional activator" evidence="6">
    <location>
        <begin position="850"/>
        <end position="989"/>
    </location>
</feature>
<dbReference type="GO" id="GO:0003677">
    <property type="term" value="F:DNA binding"/>
    <property type="evidence" value="ECO:0007669"/>
    <property type="project" value="UniProtKB-KW"/>
</dbReference>
<feature type="compositionally biased region" description="Acidic residues" evidence="3">
    <location>
        <begin position="379"/>
        <end position="394"/>
    </location>
</feature>
<dbReference type="Gene3D" id="1.10.10.10">
    <property type="entry name" value="Winged helix-like DNA-binding domain superfamily/Winged helix DNA-binding domain"/>
    <property type="match status" value="1"/>
</dbReference>
<evidence type="ECO:0000256" key="2">
    <source>
        <dbReference type="ARBA" id="ARBA00023125"/>
    </source>
</evidence>
<feature type="compositionally biased region" description="Pro residues" evidence="3">
    <location>
        <begin position="246"/>
        <end position="292"/>
    </location>
</feature>
<feature type="domain" description="OmpR/PhoB-type" evidence="5">
    <location>
        <begin position="764"/>
        <end position="843"/>
    </location>
</feature>
<evidence type="ECO:0000256" key="3">
    <source>
        <dbReference type="SAM" id="MobiDB-lite"/>
    </source>
</evidence>
<comment type="similarity">
    <text evidence="1">Belongs to the AfsR/DnrI/RedD regulatory family.</text>
</comment>
<evidence type="ECO:0000256" key="1">
    <source>
        <dbReference type="ARBA" id="ARBA00005820"/>
    </source>
</evidence>
<dbReference type="InterPro" id="IPR001867">
    <property type="entry name" value="OmpR/PhoB-type_DNA-bd"/>
</dbReference>
<feature type="compositionally biased region" description="Low complexity" evidence="3">
    <location>
        <begin position="293"/>
        <end position="312"/>
    </location>
</feature>
<dbReference type="OrthoDB" id="8444614at2"/>
<dbReference type="InterPro" id="IPR051677">
    <property type="entry name" value="AfsR-DnrI-RedD_regulator"/>
</dbReference>
<dbReference type="RefSeq" id="WP_101436287.1">
    <property type="nucleotide sequence ID" value="NZ_JACJHR010000105.1"/>
</dbReference>
<keyword evidence="4" id="KW-0812">Transmembrane</keyword>
<comment type="caution">
    <text evidence="8">The sequence shown here is derived from an EMBL/GenBank/DDBJ whole genome shotgun (WGS) entry which is preliminary data.</text>
</comment>
<dbReference type="SUPFAM" id="SSF48452">
    <property type="entry name" value="TPR-like"/>
    <property type="match status" value="1"/>
</dbReference>
<gene>
    <name evidence="8" type="ORF">ATK30_3269</name>
    <name evidence="7" type="ORF">H5411_40810</name>
</gene>
<dbReference type="Pfam" id="PF03704">
    <property type="entry name" value="BTAD"/>
    <property type="match status" value="1"/>
</dbReference>
<dbReference type="Gene3D" id="3.10.350.10">
    <property type="entry name" value="LysM domain"/>
    <property type="match status" value="1"/>
</dbReference>
<dbReference type="InterPro" id="IPR036779">
    <property type="entry name" value="LysM_dom_sf"/>
</dbReference>
<dbReference type="GO" id="GO:0006355">
    <property type="term" value="P:regulation of DNA-templated transcription"/>
    <property type="evidence" value="ECO:0007669"/>
    <property type="project" value="InterPro"/>
</dbReference>
<evidence type="ECO:0000259" key="6">
    <source>
        <dbReference type="SMART" id="SM01043"/>
    </source>
</evidence>
<feature type="transmembrane region" description="Helical" evidence="4">
    <location>
        <begin position="116"/>
        <end position="136"/>
    </location>
</feature>
<feature type="region of interest" description="Disordered" evidence="3">
    <location>
        <begin position="216"/>
        <end position="312"/>
    </location>
</feature>
<feature type="region of interest" description="Disordered" evidence="3">
    <location>
        <begin position="163"/>
        <end position="194"/>
    </location>
</feature>
<evidence type="ECO:0000313" key="8">
    <source>
        <dbReference type="EMBL" id="PKV92465.1"/>
    </source>
</evidence>
<dbReference type="Proteomes" id="UP000550260">
    <property type="component" value="Unassembled WGS sequence"/>
</dbReference>
<feature type="compositionally biased region" description="Basic and acidic residues" evidence="3">
    <location>
        <begin position="182"/>
        <end position="194"/>
    </location>
</feature>
<dbReference type="InterPro" id="IPR011990">
    <property type="entry name" value="TPR-like_helical_dom_sf"/>
</dbReference>
<feature type="transmembrane region" description="Helical" evidence="4">
    <location>
        <begin position="70"/>
        <end position="95"/>
    </location>
</feature>
<sequence length="1006" mass="105355">MVPLPRARIARVVRLLGRVARGLLAVILLAALVAGLPVALICGVGWPLPDHLPNLDEIGSVLMAPMSTRFLLDVLACLAWLIWLVFVLDVVACAVEVARGARWPELRRQTGPVRRVAAVLVGALLVAVLGRTATAAPAAPAEAGRPVGHAPVVATAPAWTTAVASEHTGTPQSRTQPAAEPGTERVRPPEGGVHDSLWRIAQRCLGDGDRWPEIWALNEGSPQPGGRVLTNPHLIHPGDTLRLPATSPPPTPPASPPAPPEPTPTSPAPAAEPAPPAPSTTTPPPFTPPFSEPAPATADPAADTAADEPAGGAVTWGSGEVFVSLGLAAAVSALLVLARRRRHARYRPGSGQRDDDLPVAPVVYQLRLAHLRAQHHDEDIELEAETDEPGDTAADDPATHEDQSEPVRSGAASRSRRAETGTEGQVRVLTPRVRRVIGAATTPGTDGGPAEPPSVVDIALDPTAPGAGGETVNADAGKGTQVAFDQARVHGLGLVGPGGYAAARALLLTLLTATPDGGSVPRVFVPAADLARLLGVPGPVTGLPDTVTVVADLDTALTALDAPQPSRPAVLIATPPREPDQQARLQQLLDNNGQHGLTALLLGQWRPGVTAYVTAGGIISATDPGLGEPLRGTCAFTLPETATRDLLAFLRTAQPRDDTSGVSDAAEPQGHAPAPRQAPTPPEEGAPSPLEHTGDGPDRLEITSGPPIPEPAPAEASGEPDSEPRPLPPRTADTGLGKPAPLVLTVFGAPALHWRPDPARSEDTRDLSGELSSRPVELLVYLAVHPGGVSRDGIVDALWPDEPPRNPASVLRTVLSRIRRALDSATGRAVGELVVAEHGQYRLDPAVVEVDYWGFAEAVTARRTATTSERRTDAYEAIVTHYGGPLAEGLEAEWLVAAREATRRDALDAVAALARARVADDPDYTLDLLETARAFDPHNELLYRDIMRLQHALGRHDAISRTLTLLRTRLGEVDAKPTADTVDLAQRLRARDTGIPVGDFSRSTAP</sequence>
<feature type="region of interest" description="Disordered" evidence="3">
    <location>
        <begin position="654"/>
        <end position="740"/>
    </location>
</feature>
<reference evidence="8 9" key="1">
    <citation type="submission" date="2017-12" db="EMBL/GenBank/DDBJ databases">
        <title>Sequencing the genomes of 1000 Actinobacteria strains.</title>
        <authorList>
            <person name="Klenk H.-P."/>
        </authorList>
    </citation>
    <scope>NUCLEOTIDE SEQUENCE [LARGE SCALE GENOMIC DNA]</scope>
    <source>
        <strain evidence="8 9">DSM 45165</strain>
    </source>
</reference>
<dbReference type="InterPro" id="IPR005158">
    <property type="entry name" value="BTAD"/>
</dbReference>
<keyword evidence="9" id="KW-1185">Reference proteome</keyword>
<keyword evidence="4" id="KW-0472">Membrane</keyword>
<evidence type="ECO:0000313" key="7">
    <source>
        <dbReference type="EMBL" id="MBB2505449.1"/>
    </source>
</evidence>
<dbReference type="EMBL" id="PJMY01000003">
    <property type="protein sequence ID" value="PKV92465.1"/>
    <property type="molecule type" value="Genomic_DNA"/>
</dbReference>
<accession>A0A8E1W6T5</accession>
<protein>
    <submittedName>
        <fullName evidence="8">LysM domain-containing protein</fullName>
    </submittedName>
    <submittedName>
        <fullName evidence="7">LysM peptidoglycan-binding domain-containing protein</fullName>
    </submittedName>
</protein>
<dbReference type="SMART" id="SM01043">
    <property type="entry name" value="BTAD"/>
    <property type="match status" value="1"/>
</dbReference>
<dbReference type="InterPro" id="IPR018392">
    <property type="entry name" value="LysM"/>
</dbReference>
<dbReference type="SMART" id="SM00862">
    <property type="entry name" value="Trans_reg_C"/>
    <property type="match status" value="1"/>
</dbReference>
<accession>A0A2N3WF29</accession>
<dbReference type="PANTHER" id="PTHR35807">
    <property type="entry name" value="TRANSCRIPTIONAL REGULATOR REDD-RELATED"/>
    <property type="match status" value="1"/>
</dbReference>
<dbReference type="GO" id="GO:0000160">
    <property type="term" value="P:phosphorelay signal transduction system"/>
    <property type="evidence" value="ECO:0007669"/>
    <property type="project" value="InterPro"/>
</dbReference>